<dbReference type="Gene3D" id="3.40.50.300">
    <property type="entry name" value="P-loop containing nucleotide triphosphate hydrolases"/>
    <property type="match status" value="1"/>
</dbReference>
<dbReference type="InterPro" id="IPR003593">
    <property type="entry name" value="AAA+_ATPase"/>
</dbReference>
<evidence type="ECO:0000256" key="2">
    <source>
        <dbReference type="ARBA" id="ARBA00022448"/>
    </source>
</evidence>
<sequence>MEKEAMISIENLNKQFKNQLVLNNINVKFSNGHIYGIIGRNGSGKTVLLKCICGFLKPTTGIISVNHKIVGKDIDFPENLGFIIETPGFLLNYSGYKNLKYLASIREKIDSNEIKESMSLVGLDSADKKHVGKYSMGMRQRLGIAQAIMEKPDILVLDEPMNALDKNGVEEMRRLFLKMKSEGKLILLTSHNREDIEILCDEVYEMEEGILNKLKENTVRE</sequence>
<dbReference type="PROSITE" id="PS50893">
    <property type="entry name" value="ABC_TRANSPORTER_2"/>
    <property type="match status" value="1"/>
</dbReference>
<keyword evidence="3" id="KW-0547">Nucleotide-binding</keyword>
<evidence type="ECO:0000313" key="6">
    <source>
        <dbReference type="EMBL" id="VUX08844.1"/>
    </source>
</evidence>
<organism evidence="6 7">
    <name type="scientific">Blautia obeum</name>
    <dbReference type="NCBI Taxonomy" id="40520"/>
    <lineage>
        <taxon>Bacteria</taxon>
        <taxon>Bacillati</taxon>
        <taxon>Bacillota</taxon>
        <taxon>Clostridia</taxon>
        <taxon>Lachnospirales</taxon>
        <taxon>Lachnospiraceae</taxon>
        <taxon>Blautia</taxon>
    </lineage>
</organism>
<accession>A0A564TNK2</accession>
<keyword evidence="4 6" id="KW-0067">ATP-binding</keyword>
<dbReference type="GO" id="GO:0016887">
    <property type="term" value="F:ATP hydrolysis activity"/>
    <property type="evidence" value="ECO:0007669"/>
    <property type="project" value="InterPro"/>
</dbReference>
<dbReference type="EMBL" id="CABHNB010000028">
    <property type="protein sequence ID" value="VUX08844.1"/>
    <property type="molecule type" value="Genomic_DNA"/>
</dbReference>
<dbReference type="InterPro" id="IPR027417">
    <property type="entry name" value="P-loop_NTPase"/>
</dbReference>
<evidence type="ECO:0000259" key="5">
    <source>
        <dbReference type="PROSITE" id="PS50893"/>
    </source>
</evidence>
<keyword evidence="6" id="KW-0378">Hydrolase</keyword>
<dbReference type="InterPro" id="IPR003439">
    <property type="entry name" value="ABC_transporter-like_ATP-bd"/>
</dbReference>
<comment type="similarity">
    <text evidence="1">Belongs to the ABC transporter superfamily.</text>
</comment>
<gene>
    <name evidence="6" type="primary">yxlF_4</name>
    <name evidence="6" type="ORF">ROSSTS7063_01844</name>
</gene>
<dbReference type="EC" id="3.6.3.-" evidence="6"/>
<dbReference type="PANTHER" id="PTHR43335">
    <property type="entry name" value="ABC TRANSPORTER, ATP-BINDING PROTEIN"/>
    <property type="match status" value="1"/>
</dbReference>
<proteinExistence type="inferred from homology"/>
<evidence type="ECO:0000256" key="3">
    <source>
        <dbReference type="ARBA" id="ARBA00022741"/>
    </source>
</evidence>
<evidence type="ECO:0000256" key="4">
    <source>
        <dbReference type="ARBA" id="ARBA00022840"/>
    </source>
</evidence>
<keyword evidence="2" id="KW-0813">Transport</keyword>
<dbReference type="AlphaFoldDB" id="A0A564TNK2"/>
<evidence type="ECO:0000313" key="7">
    <source>
        <dbReference type="Proteomes" id="UP000409147"/>
    </source>
</evidence>
<dbReference type="SMART" id="SM00382">
    <property type="entry name" value="AAA"/>
    <property type="match status" value="1"/>
</dbReference>
<dbReference type="SUPFAM" id="SSF52540">
    <property type="entry name" value="P-loop containing nucleoside triphosphate hydrolases"/>
    <property type="match status" value="1"/>
</dbReference>
<feature type="domain" description="ABC transporter" evidence="5">
    <location>
        <begin position="7"/>
        <end position="221"/>
    </location>
</feature>
<reference evidence="6 7" key="1">
    <citation type="submission" date="2019-07" db="EMBL/GenBank/DDBJ databases">
        <authorList>
            <person name="Hibberd C M."/>
            <person name="Gehrig L. J."/>
            <person name="Chang H.-W."/>
            <person name="Venkatesh S."/>
        </authorList>
    </citation>
    <scope>NUCLEOTIDE SEQUENCE [LARGE SCALE GENOMIC DNA]</scope>
    <source>
        <strain evidence="6">Ruminococcus_obeum_SSTS_Bg7063</strain>
    </source>
</reference>
<dbReference type="RefSeq" id="WP_144369046.1">
    <property type="nucleotide sequence ID" value="NZ_CABHNB010000028.1"/>
</dbReference>
<dbReference type="GO" id="GO:0005524">
    <property type="term" value="F:ATP binding"/>
    <property type="evidence" value="ECO:0007669"/>
    <property type="project" value="UniProtKB-KW"/>
</dbReference>
<dbReference type="Proteomes" id="UP000409147">
    <property type="component" value="Unassembled WGS sequence"/>
</dbReference>
<protein>
    <submittedName>
        <fullName evidence="6">Putative ABC transporter ATP-binding protein YxlF</fullName>
        <ecNumber evidence="6">3.6.3.-</ecNumber>
    </submittedName>
</protein>
<dbReference type="Pfam" id="PF00005">
    <property type="entry name" value="ABC_tran"/>
    <property type="match status" value="1"/>
</dbReference>
<keyword evidence="7" id="KW-1185">Reference proteome</keyword>
<evidence type="ECO:0000256" key="1">
    <source>
        <dbReference type="ARBA" id="ARBA00005417"/>
    </source>
</evidence>
<name>A0A564TNK2_9FIRM</name>